<evidence type="ECO:0000256" key="5">
    <source>
        <dbReference type="ARBA" id="ARBA00022741"/>
    </source>
</evidence>
<dbReference type="EMBL" id="CP011801">
    <property type="protein sequence ID" value="ALA60138.1"/>
    <property type="molecule type" value="Genomic_DNA"/>
</dbReference>
<evidence type="ECO:0000256" key="9">
    <source>
        <dbReference type="RuleBase" id="RU003953"/>
    </source>
</evidence>
<evidence type="ECO:0000313" key="11">
    <source>
        <dbReference type="EMBL" id="ALA60138.1"/>
    </source>
</evidence>
<dbReference type="KEGG" id="nmv:NITMOv2_3747"/>
<proteinExistence type="inferred from homology"/>
<dbReference type="GO" id="GO:0008033">
    <property type="term" value="P:tRNA processing"/>
    <property type="evidence" value="ECO:0007669"/>
    <property type="project" value="UniProtKB-KW"/>
</dbReference>
<dbReference type="RefSeq" id="WP_202967256.1">
    <property type="nucleotide sequence ID" value="NZ_CP011801.1"/>
</dbReference>
<dbReference type="InterPro" id="IPR050124">
    <property type="entry name" value="tRNA_CCA-adding_enzyme"/>
</dbReference>
<keyword evidence="5" id="KW-0547">Nucleotide-binding</keyword>
<sequence length="461" mass="51839">MPIRFRIEDPTLSGTLRMIEQMARRAGGRTWVVGGSVRDLALGRQPHDLDLEIFGIPPGRLHALLTDHFTVEFVGKAFGIFKLHSLPIDISIPVRFPADSPTVPSLLREAAPEMTIDDALARRDFTMNAMAWDPDTLELRDPFDGRGDLDARVLRHVSDRFAEDPVRVLRGMQLAARFELTAAPATIAFCRPLTQEGQPAERLWEEWKKLLLQGVTPSLGLRFLRDCGWLRFYPELAALEGCEQDPAWHPEGDVWIHTLHCLDWYATERTGNREDDLIVGLGVLCHDFGKPATTRHEFGRITSRGHEPAGEAPTRRFLERLTNQEDLIAQVIPLVLCHLRPRALYDARASDSAVRRLARQVGRIDRLVRVARADHAGRPPKPFDGFPAGTWLLERARRLDIDRRAPAPLVMGRHLLELGVPPGPEMGRLLDDCYEAQLDGLFTSLDEGLAYARHKIPSSAP</sequence>
<evidence type="ECO:0000259" key="10">
    <source>
        <dbReference type="Pfam" id="PF01743"/>
    </source>
</evidence>
<keyword evidence="8 9" id="KW-0694">RNA-binding</keyword>
<dbReference type="PANTHER" id="PTHR47545">
    <property type="entry name" value="MULTIFUNCTIONAL CCA PROTEIN"/>
    <property type="match status" value="1"/>
</dbReference>
<feature type="domain" description="Poly A polymerase head" evidence="10">
    <location>
        <begin position="31"/>
        <end position="155"/>
    </location>
</feature>
<evidence type="ECO:0000256" key="3">
    <source>
        <dbReference type="ARBA" id="ARBA00022695"/>
    </source>
</evidence>
<evidence type="ECO:0000313" key="12">
    <source>
        <dbReference type="Proteomes" id="UP000069205"/>
    </source>
</evidence>
<dbReference type="PATRIC" id="fig|42253.5.peg.3696"/>
<dbReference type="CDD" id="cd00077">
    <property type="entry name" value="HDc"/>
    <property type="match status" value="1"/>
</dbReference>
<keyword evidence="7" id="KW-0460">Magnesium</keyword>
<evidence type="ECO:0000256" key="4">
    <source>
        <dbReference type="ARBA" id="ARBA00022723"/>
    </source>
</evidence>
<dbReference type="InterPro" id="IPR043519">
    <property type="entry name" value="NT_sf"/>
</dbReference>
<evidence type="ECO:0000256" key="1">
    <source>
        <dbReference type="ARBA" id="ARBA00022679"/>
    </source>
</evidence>
<evidence type="ECO:0000256" key="6">
    <source>
        <dbReference type="ARBA" id="ARBA00022840"/>
    </source>
</evidence>
<dbReference type="STRING" id="42253.NITMOv2_3747"/>
<protein>
    <submittedName>
        <fullName evidence="11">Polynucleotide adenylyltransferase region</fullName>
    </submittedName>
</protein>
<dbReference type="Pfam" id="PF01743">
    <property type="entry name" value="PolyA_pol"/>
    <property type="match status" value="1"/>
</dbReference>
<dbReference type="Gene3D" id="3.30.460.10">
    <property type="entry name" value="Beta Polymerase, domain 2"/>
    <property type="match status" value="1"/>
</dbReference>
<name>A0A0K2GGP4_NITMO</name>
<dbReference type="Gene3D" id="1.10.3090.10">
    <property type="entry name" value="cca-adding enzyme, domain 2"/>
    <property type="match status" value="2"/>
</dbReference>
<evidence type="ECO:0000256" key="2">
    <source>
        <dbReference type="ARBA" id="ARBA00022694"/>
    </source>
</evidence>
<dbReference type="GO" id="GO:0005524">
    <property type="term" value="F:ATP binding"/>
    <property type="evidence" value="ECO:0007669"/>
    <property type="project" value="UniProtKB-KW"/>
</dbReference>
<dbReference type="GO" id="GO:0046872">
    <property type="term" value="F:metal ion binding"/>
    <property type="evidence" value="ECO:0007669"/>
    <property type="project" value="UniProtKB-KW"/>
</dbReference>
<dbReference type="Proteomes" id="UP000069205">
    <property type="component" value="Chromosome"/>
</dbReference>
<gene>
    <name evidence="11" type="ORF">NITMOv2_3747</name>
</gene>
<keyword evidence="3 11" id="KW-0548">Nucleotidyltransferase</keyword>
<keyword evidence="4" id="KW-0479">Metal-binding</keyword>
<dbReference type="PANTHER" id="PTHR47545:SF1">
    <property type="entry name" value="MULTIFUNCTIONAL CCA PROTEIN"/>
    <property type="match status" value="1"/>
</dbReference>
<keyword evidence="12" id="KW-1185">Reference proteome</keyword>
<dbReference type="InterPro" id="IPR003607">
    <property type="entry name" value="HD/PDEase_dom"/>
</dbReference>
<keyword evidence="6" id="KW-0067">ATP-binding</keyword>
<dbReference type="GO" id="GO:0016779">
    <property type="term" value="F:nucleotidyltransferase activity"/>
    <property type="evidence" value="ECO:0007669"/>
    <property type="project" value="UniProtKB-KW"/>
</dbReference>
<accession>A0A0K2GGP4</accession>
<keyword evidence="1 9" id="KW-0808">Transferase</keyword>
<evidence type="ECO:0000256" key="7">
    <source>
        <dbReference type="ARBA" id="ARBA00022842"/>
    </source>
</evidence>
<dbReference type="CDD" id="cd05398">
    <property type="entry name" value="NT_ClassII-CCAase"/>
    <property type="match status" value="1"/>
</dbReference>
<dbReference type="SUPFAM" id="SSF81891">
    <property type="entry name" value="Poly A polymerase C-terminal region-like"/>
    <property type="match status" value="1"/>
</dbReference>
<keyword evidence="2" id="KW-0819">tRNA processing</keyword>
<evidence type="ECO:0000256" key="8">
    <source>
        <dbReference type="ARBA" id="ARBA00022884"/>
    </source>
</evidence>
<dbReference type="GO" id="GO:0003723">
    <property type="term" value="F:RNA binding"/>
    <property type="evidence" value="ECO:0007669"/>
    <property type="project" value="UniProtKB-KW"/>
</dbReference>
<reference evidence="11" key="1">
    <citation type="journal article" date="2015" name="Proc. Natl. Acad. Sci. U.S.A.">
        <title>Expanded metabolic versatility of ubiquitous nitrite-oxidizing bacteria from the genus Nitrospira.</title>
        <authorList>
            <person name="Koch H."/>
            <person name="Lucker S."/>
            <person name="Albertsen M."/>
            <person name="Kitzinger K."/>
            <person name="Herbold C."/>
            <person name="Spieck E."/>
            <person name="Nielsen P.H."/>
            <person name="Wagner M."/>
            <person name="Daims H."/>
        </authorList>
    </citation>
    <scope>NUCLEOTIDE SEQUENCE [LARGE SCALE GENOMIC DNA]</scope>
    <source>
        <strain evidence="11">NSP M-1</strain>
    </source>
</reference>
<dbReference type="InterPro" id="IPR002646">
    <property type="entry name" value="PolA_pol_head_dom"/>
</dbReference>
<organism evidence="11 12">
    <name type="scientific">Nitrospira moscoviensis</name>
    <dbReference type="NCBI Taxonomy" id="42253"/>
    <lineage>
        <taxon>Bacteria</taxon>
        <taxon>Pseudomonadati</taxon>
        <taxon>Nitrospirota</taxon>
        <taxon>Nitrospiria</taxon>
        <taxon>Nitrospirales</taxon>
        <taxon>Nitrospiraceae</taxon>
        <taxon>Nitrospira</taxon>
    </lineage>
</organism>
<dbReference type="AlphaFoldDB" id="A0A0K2GGP4"/>
<comment type="similarity">
    <text evidence="9">Belongs to the tRNA nucleotidyltransferase/poly(A) polymerase family.</text>
</comment>
<dbReference type="SUPFAM" id="SSF81301">
    <property type="entry name" value="Nucleotidyltransferase"/>
    <property type="match status" value="1"/>
</dbReference>